<proteinExistence type="predicted"/>
<organism evidence="2 3">
    <name type="scientific">Schistosoma margrebowiei</name>
    <dbReference type="NCBI Taxonomy" id="48269"/>
    <lineage>
        <taxon>Eukaryota</taxon>
        <taxon>Metazoa</taxon>
        <taxon>Spiralia</taxon>
        <taxon>Lophotrochozoa</taxon>
        <taxon>Platyhelminthes</taxon>
        <taxon>Trematoda</taxon>
        <taxon>Digenea</taxon>
        <taxon>Strigeidida</taxon>
        <taxon>Schistosomatoidea</taxon>
        <taxon>Schistosomatidae</taxon>
        <taxon>Schistosoma</taxon>
    </lineage>
</organism>
<feature type="region of interest" description="Disordered" evidence="1">
    <location>
        <begin position="37"/>
        <end position="67"/>
    </location>
</feature>
<reference evidence="2 3" key="1">
    <citation type="submission" date="2018-11" db="EMBL/GenBank/DDBJ databases">
        <authorList>
            <consortium name="Pathogen Informatics"/>
        </authorList>
    </citation>
    <scope>NUCLEOTIDE SEQUENCE [LARGE SCALE GENOMIC DNA]</scope>
    <source>
        <strain evidence="2 3">Zambia</strain>
    </source>
</reference>
<evidence type="ECO:0000313" key="3">
    <source>
        <dbReference type="Proteomes" id="UP000277204"/>
    </source>
</evidence>
<feature type="compositionally biased region" description="Basic and acidic residues" evidence="1">
    <location>
        <begin position="54"/>
        <end position="67"/>
    </location>
</feature>
<evidence type="ECO:0000256" key="1">
    <source>
        <dbReference type="SAM" id="MobiDB-lite"/>
    </source>
</evidence>
<accession>A0A183LAE5</accession>
<keyword evidence="3" id="KW-1185">Reference proteome</keyword>
<gene>
    <name evidence="2" type="ORF">SMRZ_LOCUS770</name>
</gene>
<dbReference type="AlphaFoldDB" id="A0A183LAE5"/>
<protein>
    <submittedName>
        <fullName evidence="2">Uncharacterized protein</fullName>
    </submittedName>
</protein>
<sequence length="67" mass="7523">MVVGGSQQKTMDPGFVLIGTRQHYGNLIVEFMGHLGIDRQGKPGQPSPPSMPFLKEEEQQQQKEKQK</sequence>
<evidence type="ECO:0000313" key="2">
    <source>
        <dbReference type="EMBL" id="VDO49232.1"/>
    </source>
</evidence>
<dbReference type="Proteomes" id="UP000277204">
    <property type="component" value="Unassembled WGS sequence"/>
</dbReference>
<dbReference type="EMBL" id="UZAI01000150">
    <property type="protein sequence ID" value="VDO49232.1"/>
    <property type="molecule type" value="Genomic_DNA"/>
</dbReference>
<name>A0A183LAE5_9TREM</name>